<dbReference type="GO" id="GO:0045254">
    <property type="term" value="C:pyruvate dehydrogenase complex"/>
    <property type="evidence" value="ECO:0007669"/>
    <property type="project" value="InterPro"/>
</dbReference>
<evidence type="ECO:0008006" key="4">
    <source>
        <dbReference type="Google" id="ProtNLM"/>
    </source>
</evidence>
<feature type="region of interest" description="Disordered" evidence="1">
    <location>
        <begin position="208"/>
        <end position="274"/>
    </location>
</feature>
<accession>A0A2K3DPA2</accession>
<dbReference type="STRING" id="3055.A0A2K3DPA2"/>
<dbReference type="RefSeq" id="XP_042923855.1">
    <property type="nucleotide sequence ID" value="XM_043063151.1"/>
</dbReference>
<organism evidence="2 3">
    <name type="scientific">Chlamydomonas reinhardtii</name>
    <name type="common">Chlamydomonas smithii</name>
    <dbReference type="NCBI Taxonomy" id="3055"/>
    <lineage>
        <taxon>Eukaryota</taxon>
        <taxon>Viridiplantae</taxon>
        <taxon>Chlorophyta</taxon>
        <taxon>core chlorophytes</taxon>
        <taxon>Chlorophyceae</taxon>
        <taxon>CS clade</taxon>
        <taxon>Chlamydomonadales</taxon>
        <taxon>Chlamydomonadaceae</taxon>
        <taxon>Chlamydomonas</taxon>
    </lineage>
</organism>
<dbReference type="AlphaFoldDB" id="A0A2K3DPA2"/>
<dbReference type="KEGG" id="cre:CHLRE_06g278227v5"/>
<gene>
    <name evidence="2" type="ORF">CHLRE_06g278227v5</name>
</gene>
<name>A0A2K3DPA2_CHLRE</name>
<dbReference type="InterPro" id="IPR011053">
    <property type="entry name" value="Single_hybrid_motif"/>
</dbReference>
<dbReference type="GO" id="GO:0006086">
    <property type="term" value="P:pyruvate decarboxylation to acetyl-CoA"/>
    <property type="evidence" value="ECO:0007669"/>
    <property type="project" value="InterPro"/>
</dbReference>
<dbReference type="PaxDb" id="3055-EDO99571"/>
<keyword evidence="3" id="KW-1185">Reference proteome</keyword>
<feature type="compositionally biased region" description="Polar residues" evidence="1">
    <location>
        <begin position="234"/>
        <end position="247"/>
    </location>
</feature>
<dbReference type="InterPro" id="IPR045257">
    <property type="entry name" value="E2/Pdx1"/>
</dbReference>
<sequence length="335" mass="35129">MASVSLLASTVRASGWLGLRCFACSGRTLLDGTLQTLARSAYTSPADCARRNHSSLSTKEPAGTSAHAYVGSLTAGTRDTAQTHVGSVPADRLIWLPMPKLSHEMTHGRIAKWHVGDSDSGSGADPGRPTHVSEYDILLTVDTDSLVEEAYRLDQFAGTVSLLVESQEEAHVAGLLVAEGEEVEVGRPIAVLCEDPEDAAAVRAELLQDQHRQHQQQQQLEEERATAEQTRLTHSSAPTPVSRSPATTLAAATAVQGAGTERTSSGPGQGQVAGRLSPAGRALVGGVGNLYADLDAATRSAEGLVRSAPPPRLLEWQSYLASSSKAASSSKCGCM</sequence>
<dbReference type="Gramene" id="PNW82338">
    <property type="protein sequence ID" value="PNW82338"/>
    <property type="gene ID" value="CHLRE_06g278227v5"/>
</dbReference>
<dbReference type="ExpressionAtlas" id="A0A2K3DPA2">
    <property type="expression patterns" value="baseline"/>
</dbReference>
<dbReference type="OrthoDB" id="537444at2759"/>
<evidence type="ECO:0000256" key="1">
    <source>
        <dbReference type="SAM" id="MobiDB-lite"/>
    </source>
</evidence>
<dbReference type="Proteomes" id="UP000006906">
    <property type="component" value="Chromosome 6"/>
</dbReference>
<protein>
    <recommendedName>
        <fullName evidence="4">Lipoyl-binding domain-containing protein</fullName>
    </recommendedName>
</protein>
<evidence type="ECO:0000313" key="3">
    <source>
        <dbReference type="Proteomes" id="UP000006906"/>
    </source>
</evidence>
<proteinExistence type="predicted"/>
<dbReference type="PANTHER" id="PTHR23151">
    <property type="entry name" value="DIHYDROLIPOAMIDE ACETYL/SUCCINYL-TRANSFERASE-RELATED"/>
    <property type="match status" value="1"/>
</dbReference>
<dbReference type="EMBL" id="CM008967">
    <property type="protein sequence ID" value="PNW82338.1"/>
    <property type="molecule type" value="Genomic_DNA"/>
</dbReference>
<evidence type="ECO:0000313" key="2">
    <source>
        <dbReference type="EMBL" id="PNW82338.1"/>
    </source>
</evidence>
<dbReference type="InParanoid" id="A0A2K3DPA2"/>
<dbReference type="PANTHER" id="PTHR23151:SF90">
    <property type="entry name" value="DIHYDROLIPOYLLYSINE-RESIDUE ACETYLTRANSFERASE COMPONENT OF PYRUVATE DEHYDROGENASE COMPLEX, MITOCHONDRIAL-RELATED"/>
    <property type="match status" value="1"/>
</dbReference>
<dbReference type="Gene3D" id="2.40.50.100">
    <property type="match status" value="1"/>
</dbReference>
<dbReference type="GeneID" id="66053710"/>
<dbReference type="CDD" id="cd06849">
    <property type="entry name" value="lipoyl_domain"/>
    <property type="match status" value="1"/>
</dbReference>
<dbReference type="SUPFAM" id="SSF51230">
    <property type="entry name" value="Single hybrid motif"/>
    <property type="match status" value="1"/>
</dbReference>
<reference evidence="2 3" key="1">
    <citation type="journal article" date="2007" name="Science">
        <title>The Chlamydomonas genome reveals the evolution of key animal and plant functions.</title>
        <authorList>
            <person name="Merchant S.S."/>
            <person name="Prochnik S.E."/>
            <person name="Vallon O."/>
            <person name="Harris E.H."/>
            <person name="Karpowicz S.J."/>
            <person name="Witman G.B."/>
            <person name="Terry A."/>
            <person name="Salamov A."/>
            <person name="Fritz-Laylin L.K."/>
            <person name="Marechal-Drouard L."/>
            <person name="Marshall W.F."/>
            <person name="Qu L.H."/>
            <person name="Nelson D.R."/>
            <person name="Sanderfoot A.A."/>
            <person name="Spalding M.H."/>
            <person name="Kapitonov V.V."/>
            <person name="Ren Q."/>
            <person name="Ferris P."/>
            <person name="Lindquist E."/>
            <person name="Shapiro H."/>
            <person name="Lucas S.M."/>
            <person name="Grimwood J."/>
            <person name="Schmutz J."/>
            <person name="Cardol P."/>
            <person name="Cerutti H."/>
            <person name="Chanfreau G."/>
            <person name="Chen C.L."/>
            <person name="Cognat V."/>
            <person name="Croft M.T."/>
            <person name="Dent R."/>
            <person name="Dutcher S."/>
            <person name="Fernandez E."/>
            <person name="Fukuzawa H."/>
            <person name="Gonzalez-Ballester D."/>
            <person name="Gonzalez-Halphen D."/>
            <person name="Hallmann A."/>
            <person name="Hanikenne M."/>
            <person name="Hippler M."/>
            <person name="Inwood W."/>
            <person name="Jabbari K."/>
            <person name="Kalanon M."/>
            <person name="Kuras R."/>
            <person name="Lefebvre P.A."/>
            <person name="Lemaire S.D."/>
            <person name="Lobanov A.V."/>
            <person name="Lohr M."/>
            <person name="Manuell A."/>
            <person name="Meier I."/>
            <person name="Mets L."/>
            <person name="Mittag M."/>
            <person name="Mittelmeier T."/>
            <person name="Moroney J.V."/>
            <person name="Moseley J."/>
            <person name="Napoli C."/>
            <person name="Nedelcu A.M."/>
            <person name="Niyogi K."/>
            <person name="Novoselov S.V."/>
            <person name="Paulsen I.T."/>
            <person name="Pazour G."/>
            <person name="Purton S."/>
            <person name="Ral J.P."/>
            <person name="Riano-Pachon D.M."/>
            <person name="Riekhof W."/>
            <person name="Rymarquis L."/>
            <person name="Schroda M."/>
            <person name="Stern D."/>
            <person name="Umen J."/>
            <person name="Willows R."/>
            <person name="Wilson N."/>
            <person name="Zimmer S.L."/>
            <person name="Allmer J."/>
            <person name="Balk J."/>
            <person name="Bisova K."/>
            <person name="Chen C.J."/>
            <person name="Elias M."/>
            <person name="Gendler K."/>
            <person name="Hauser C."/>
            <person name="Lamb M.R."/>
            <person name="Ledford H."/>
            <person name="Long J.C."/>
            <person name="Minagawa J."/>
            <person name="Page M.D."/>
            <person name="Pan J."/>
            <person name="Pootakham W."/>
            <person name="Roje S."/>
            <person name="Rose A."/>
            <person name="Stahlberg E."/>
            <person name="Terauchi A.M."/>
            <person name="Yang P."/>
            <person name="Ball S."/>
            <person name="Bowler C."/>
            <person name="Dieckmann C.L."/>
            <person name="Gladyshev V.N."/>
            <person name="Green P."/>
            <person name="Jorgensen R."/>
            <person name="Mayfield S."/>
            <person name="Mueller-Roeber B."/>
            <person name="Rajamani S."/>
            <person name="Sayre R.T."/>
            <person name="Brokstein P."/>
            <person name="Dubchak I."/>
            <person name="Goodstein D."/>
            <person name="Hornick L."/>
            <person name="Huang Y.W."/>
            <person name="Jhaveri J."/>
            <person name="Luo Y."/>
            <person name="Martinez D."/>
            <person name="Ngau W.C."/>
            <person name="Otillar B."/>
            <person name="Poliakov A."/>
            <person name="Porter A."/>
            <person name="Szajkowski L."/>
            <person name="Werner G."/>
            <person name="Zhou K."/>
            <person name="Grigoriev I.V."/>
            <person name="Rokhsar D.S."/>
            <person name="Grossman A.R."/>
        </authorList>
    </citation>
    <scope>NUCLEOTIDE SEQUENCE [LARGE SCALE GENOMIC DNA]</scope>
    <source>
        <strain evidence="3">CC-503</strain>
    </source>
</reference>